<dbReference type="PANTHER" id="PTHR42914:SF1">
    <property type="entry name" value="7-CYANO-7-DEAZAGUANINE SYNTHASE"/>
    <property type="match status" value="1"/>
</dbReference>
<dbReference type="STRING" id="1544798.LH29_01400"/>
<evidence type="ECO:0000256" key="9">
    <source>
        <dbReference type="ARBA" id="ARBA00039149"/>
    </source>
</evidence>
<evidence type="ECO:0000256" key="10">
    <source>
        <dbReference type="ARBA" id="ARBA00047890"/>
    </source>
</evidence>
<dbReference type="SUPFAM" id="SSF52402">
    <property type="entry name" value="Adenine nucleotide alpha hydrolases-like"/>
    <property type="match status" value="1"/>
</dbReference>
<feature type="binding site" evidence="11">
    <location>
        <begin position="13"/>
        <end position="23"/>
    </location>
    <ligand>
        <name>ATP</name>
        <dbReference type="ChEBI" id="CHEBI:30616"/>
    </ligand>
</feature>
<protein>
    <recommendedName>
        <fullName evidence="9 11">7-cyano-7-deazaguanine synthase</fullName>
        <ecNumber evidence="9 11">6.3.4.20</ecNumber>
    </recommendedName>
    <alternativeName>
        <fullName evidence="11">7-cyano-7-carbaguanine synthase</fullName>
    </alternativeName>
    <alternativeName>
        <fullName evidence="11">PreQ(0) synthase</fullName>
    </alternativeName>
    <alternativeName>
        <fullName evidence="11">Queuosine biosynthesis protein QueC</fullName>
    </alternativeName>
</protein>
<sequence length="223" mass="25229">MTFIDKKKALVVFSGGQDSTTCLFWAKREFEEVYAIAFNYGQRHAVELESAKTIAETAGVPLQVFPMDLISQLSRNSLTYHSMQVDRNKPEDTPPNTLVEGRNMLFLTYAAIFAKVHNIHHLVTGVGQADFSGYPDCRNDFIVSLNETLNLSMDYPYQIHTPLMWKNKSEIWQLADELGVFDLVQNETVTCYNGIKGVGCGECPACELRNKGLEKYLEKKENT</sequence>
<dbReference type="GO" id="GO:0008270">
    <property type="term" value="F:zinc ion binding"/>
    <property type="evidence" value="ECO:0007669"/>
    <property type="project" value="UniProtKB-UniRule"/>
</dbReference>
<dbReference type="NCBIfam" id="TIGR00364">
    <property type="entry name" value="7-cyano-7-deazaguanine synthase QueC"/>
    <property type="match status" value="1"/>
</dbReference>
<dbReference type="Pfam" id="PF06508">
    <property type="entry name" value="QueC"/>
    <property type="match status" value="1"/>
</dbReference>
<comment type="cofactor">
    <cofactor evidence="11">
        <name>Zn(2+)</name>
        <dbReference type="ChEBI" id="CHEBI:29105"/>
    </cofactor>
    <text evidence="11">Binds 1 zinc ion per subunit.</text>
</comment>
<feature type="binding site" evidence="11">
    <location>
        <position position="203"/>
    </location>
    <ligand>
        <name>Zn(2+)</name>
        <dbReference type="ChEBI" id="CHEBI:29105"/>
    </ligand>
</feature>
<keyword evidence="2 11" id="KW-0436">Ligase</keyword>
<evidence type="ECO:0000256" key="3">
    <source>
        <dbReference type="ARBA" id="ARBA00022723"/>
    </source>
</evidence>
<evidence type="ECO:0000256" key="7">
    <source>
        <dbReference type="ARBA" id="ARBA00022840"/>
    </source>
</evidence>
<organism evidence="12 13">
    <name type="scientific">Draconibacterium sediminis</name>
    <dbReference type="NCBI Taxonomy" id="1544798"/>
    <lineage>
        <taxon>Bacteria</taxon>
        <taxon>Pseudomonadati</taxon>
        <taxon>Bacteroidota</taxon>
        <taxon>Bacteroidia</taxon>
        <taxon>Marinilabiliales</taxon>
        <taxon>Prolixibacteraceae</taxon>
        <taxon>Draconibacterium</taxon>
    </lineage>
</organism>
<proteinExistence type="inferred from homology"/>
<reference evidence="12 13" key="1">
    <citation type="submission" date="2014-09" db="EMBL/GenBank/DDBJ databases">
        <title>Draft Genome Sequence of Draconibacterium sp. JN14CK-3.</title>
        <authorList>
            <person name="Dong C."/>
            <person name="Lai Q."/>
            <person name="Shao Z."/>
        </authorList>
    </citation>
    <scope>NUCLEOTIDE SEQUENCE [LARGE SCALE GENOMIC DNA]</scope>
    <source>
        <strain evidence="12 13">JN14CK-3</strain>
    </source>
</reference>
<dbReference type="GO" id="GO:0008616">
    <property type="term" value="P:tRNA queuosine(34) biosynthetic process"/>
    <property type="evidence" value="ECO:0007669"/>
    <property type="project" value="UniProtKB-UniRule"/>
</dbReference>
<dbReference type="EMBL" id="JRHC01000001">
    <property type="protein sequence ID" value="KJF44210.1"/>
    <property type="molecule type" value="Genomic_DNA"/>
</dbReference>
<evidence type="ECO:0000256" key="1">
    <source>
        <dbReference type="ARBA" id="ARBA00005061"/>
    </source>
</evidence>
<comment type="catalytic activity">
    <reaction evidence="10 11">
        <text>7-carboxy-7-carbaguanine + NH4(+) + 2 ATP = 7-cyano-7-carbaguanine + 2 AMP + 2 diphosphate + 2 H(+)</text>
        <dbReference type="Rhea" id="RHEA:27982"/>
        <dbReference type="ChEBI" id="CHEBI:15378"/>
        <dbReference type="ChEBI" id="CHEBI:28938"/>
        <dbReference type="ChEBI" id="CHEBI:30616"/>
        <dbReference type="ChEBI" id="CHEBI:33019"/>
        <dbReference type="ChEBI" id="CHEBI:45075"/>
        <dbReference type="ChEBI" id="CHEBI:61036"/>
        <dbReference type="ChEBI" id="CHEBI:456215"/>
        <dbReference type="EC" id="6.3.4.20"/>
    </reaction>
</comment>
<dbReference type="HAMAP" id="MF_01633">
    <property type="entry name" value="QueC"/>
    <property type="match status" value="1"/>
</dbReference>
<evidence type="ECO:0000256" key="6">
    <source>
        <dbReference type="ARBA" id="ARBA00022833"/>
    </source>
</evidence>
<comment type="caution">
    <text evidence="12">The sequence shown here is derived from an EMBL/GenBank/DDBJ whole genome shotgun (WGS) entry which is preliminary data.</text>
</comment>
<dbReference type="Gene3D" id="3.40.50.620">
    <property type="entry name" value="HUPs"/>
    <property type="match status" value="1"/>
</dbReference>
<dbReference type="AlphaFoldDB" id="A0A0D8JB62"/>
<evidence type="ECO:0000256" key="4">
    <source>
        <dbReference type="ARBA" id="ARBA00022741"/>
    </source>
</evidence>
<keyword evidence="3 11" id="KW-0479">Metal-binding</keyword>
<keyword evidence="7 11" id="KW-0067">ATP-binding</keyword>
<dbReference type="InterPro" id="IPR014729">
    <property type="entry name" value="Rossmann-like_a/b/a_fold"/>
</dbReference>
<dbReference type="GO" id="GO:0016879">
    <property type="term" value="F:ligase activity, forming carbon-nitrogen bonds"/>
    <property type="evidence" value="ECO:0007669"/>
    <property type="project" value="UniProtKB-UniRule"/>
</dbReference>
<dbReference type="CDD" id="cd01995">
    <property type="entry name" value="QueC-like"/>
    <property type="match status" value="1"/>
</dbReference>
<keyword evidence="6 11" id="KW-0862">Zinc</keyword>
<comment type="pathway">
    <text evidence="1 11">Purine metabolism; 7-cyano-7-deazaguanine biosynthesis.</text>
</comment>
<evidence type="ECO:0000256" key="11">
    <source>
        <dbReference type="HAMAP-Rule" id="MF_01633"/>
    </source>
</evidence>
<evidence type="ECO:0000313" key="12">
    <source>
        <dbReference type="EMBL" id="KJF44210.1"/>
    </source>
</evidence>
<evidence type="ECO:0000256" key="2">
    <source>
        <dbReference type="ARBA" id="ARBA00022598"/>
    </source>
</evidence>
<dbReference type="OrthoDB" id="9789567at2"/>
<keyword evidence="4 11" id="KW-0547">Nucleotide-binding</keyword>
<dbReference type="InterPro" id="IPR018317">
    <property type="entry name" value="QueC"/>
</dbReference>
<feature type="binding site" evidence="11">
    <location>
        <position position="206"/>
    </location>
    <ligand>
        <name>Zn(2+)</name>
        <dbReference type="ChEBI" id="CHEBI:29105"/>
    </ligand>
</feature>
<feature type="binding site" evidence="11">
    <location>
        <position position="191"/>
    </location>
    <ligand>
        <name>Zn(2+)</name>
        <dbReference type="ChEBI" id="CHEBI:29105"/>
    </ligand>
</feature>
<comment type="similarity">
    <text evidence="8 11">Belongs to the QueC family.</text>
</comment>
<dbReference type="Proteomes" id="UP000032544">
    <property type="component" value="Unassembled WGS sequence"/>
</dbReference>
<dbReference type="UniPathway" id="UPA00391"/>
<feature type="binding site" evidence="11">
    <location>
        <position position="200"/>
    </location>
    <ligand>
        <name>Zn(2+)</name>
        <dbReference type="ChEBI" id="CHEBI:29105"/>
    </ligand>
</feature>
<name>A0A0D8JB62_9BACT</name>
<dbReference type="PIRSF" id="PIRSF006293">
    <property type="entry name" value="ExsB"/>
    <property type="match status" value="1"/>
</dbReference>
<dbReference type="EC" id="6.3.4.20" evidence="9 11"/>
<keyword evidence="5 11" id="KW-0671">Queuosine biosynthesis</keyword>
<evidence type="ECO:0000256" key="5">
    <source>
        <dbReference type="ARBA" id="ARBA00022785"/>
    </source>
</evidence>
<dbReference type="PATRIC" id="fig|1544798.3.peg.286"/>
<accession>A0A0D8JB62</accession>
<dbReference type="RefSeq" id="WP_045025773.1">
    <property type="nucleotide sequence ID" value="NZ_JRHC01000001.1"/>
</dbReference>
<keyword evidence="13" id="KW-1185">Reference proteome</keyword>
<evidence type="ECO:0000256" key="8">
    <source>
        <dbReference type="ARBA" id="ARBA00037993"/>
    </source>
</evidence>
<comment type="function">
    <text evidence="11">Catalyzes the ATP-dependent conversion of 7-carboxy-7-deazaguanine (CDG) to 7-cyano-7-deazaguanine (preQ(0)).</text>
</comment>
<gene>
    <name evidence="11" type="primary">queC</name>
    <name evidence="12" type="ORF">LH29_01400</name>
</gene>
<dbReference type="PANTHER" id="PTHR42914">
    <property type="entry name" value="7-CYANO-7-DEAZAGUANINE SYNTHASE"/>
    <property type="match status" value="1"/>
</dbReference>
<evidence type="ECO:0000313" key="13">
    <source>
        <dbReference type="Proteomes" id="UP000032544"/>
    </source>
</evidence>
<dbReference type="GO" id="GO:0005524">
    <property type="term" value="F:ATP binding"/>
    <property type="evidence" value="ECO:0007669"/>
    <property type="project" value="UniProtKB-UniRule"/>
</dbReference>